<proteinExistence type="predicted"/>
<reference evidence="1" key="1">
    <citation type="submission" date="2023-03" db="EMBL/GenBank/DDBJ databases">
        <title>Massive genome expansion in bonnet fungi (Mycena s.s.) driven by repeated elements and novel gene families across ecological guilds.</title>
        <authorList>
            <consortium name="Lawrence Berkeley National Laboratory"/>
            <person name="Harder C.B."/>
            <person name="Miyauchi S."/>
            <person name="Viragh M."/>
            <person name="Kuo A."/>
            <person name="Thoen E."/>
            <person name="Andreopoulos B."/>
            <person name="Lu D."/>
            <person name="Skrede I."/>
            <person name="Drula E."/>
            <person name="Henrissat B."/>
            <person name="Morin E."/>
            <person name="Kohler A."/>
            <person name="Barry K."/>
            <person name="LaButti K."/>
            <person name="Morin E."/>
            <person name="Salamov A."/>
            <person name="Lipzen A."/>
            <person name="Mereny Z."/>
            <person name="Hegedus B."/>
            <person name="Baldrian P."/>
            <person name="Stursova M."/>
            <person name="Weitz H."/>
            <person name="Taylor A."/>
            <person name="Grigoriev I.V."/>
            <person name="Nagy L.G."/>
            <person name="Martin F."/>
            <person name="Kauserud H."/>
        </authorList>
    </citation>
    <scope>NUCLEOTIDE SEQUENCE</scope>
    <source>
        <strain evidence="1">9144</strain>
    </source>
</reference>
<gene>
    <name evidence="1" type="ORF">GGX14DRAFT_407934</name>
</gene>
<protein>
    <submittedName>
        <fullName evidence="1">Uncharacterized protein</fullName>
    </submittedName>
</protein>
<organism evidence="1 2">
    <name type="scientific">Mycena pura</name>
    <dbReference type="NCBI Taxonomy" id="153505"/>
    <lineage>
        <taxon>Eukaryota</taxon>
        <taxon>Fungi</taxon>
        <taxon>Dikarya</taxon>
        <taxon>Basidiomycota</taxon>
        <taxon>Agaricomycotina</taxon>
        <taxon>Agaricomycetes</taxon>
        <taxon>Agaricomycetidae</taxon>
        <taxon>Agaricales</taxon>
        <taxon>Marasmiineae</taxon>
        <taxon>Mycenaceae</taxon>
        <taxon>Mycena</taxon>
    </lineage>
</organism>
<sequence length="205" mass="22037">MATQWNRAKDQCWTYIRPVNETPFLGPVQQQGPPTAVAASAKVVTAVFVEAPASAATTVDVVAVLIADVRCGGGGWGFPPQTPTLPGAAARRGGSLRKTESSGVSIVTNPNSRDSRVCEPYAYITVFLTLWKKQGRRLSALEGVQEVKPSGVISRITALMKALPDTVCEATDTDDVYRVMPMVTDSEGVRQTYIPFRTKMSHLGP</sequence>
<evidence type="ECO:0000313" key="2">
    <source>
        <dbReference type="Proteomes" id="UP001219525"/>
    </source>
</evidence>
<dbReference type="AlphaFoldDB" id="A0AAD6UMI8"/>
<comment type="caution">
    <text evidence="1">The sequence shown here is derived from an EMBL/GenBank/DDBJ whole genome shotgun (WGS) entry which is preliminary data.</text>
</comment>
<keyword evidence="2" id="KW-1185">Reference proteome</keyword>
<dbReference type="EMBL" id="JARJCW010000148">
    <property type="protein sequence ID" value="KAJ7190496.1"/>
    <property type="molecule type" value="Genomic_DNA"/>
</dbReference>
<name>A0AAD6UMI8_9AGAR</name>
<accession>A0AAD6UMI8</accession>
<dbReference type="Proteomes" id="UP001219525">
    <property type="component" value="Unassembled WGS sequence"/>
</dbReference>
<evidence type="ECO:0000313" key="1">
    <source>
        <dbReference type="EMBL" id="KAJ7190496.1"/>
    </source>
</evidence>